<dbReference type="AlphaFoldDB" id="A0A7R7VML3"/>
<evidence type="ECO:0000313" key="3">
    <source>
        <dbReference type="EMBL" id="BCR87481.1"/>
    </source>
</evidence>
<dbReference type="InterPro" id="IPR011051">
    <property type="entry name" value="RmlC_Cupin_sf"/>
</dbReference>
<dbReference type="InterPro" id="IPR047142">
    <property type="entry name" value="OryJ/VirC-like"/>
</dbReference>
<dbReference type="Proteomes" id="UP000637239">
    <property type="component" value="Chromosome 4"/>
</dbReference>
<gene>
    <name evidence="3" type="ORF">ACHE_40045A</name>
</gene>
<accession>A0A7R7VML3</accession>
<evidence type="ECO:0000313" key="4">
    <source>
        <dbReference type="Proteomes" id="UP000637239"/>
    </source>
</evidence>
<dbReference type="PANTHER" id="PTHR36156">
    <property type="entry name" value="SLR2101 PROTEIN"/>
    <property type="match status" value="1"/>
</dbReference>
<dbReference type="InterPro" id="IPR013096">
    <property type="entry name" value="Cupin_2"/>
</dbReference>
<name>A0A7R7VML3_ASPCH</name>
<organism evidence="3 4">
    <name type="scientific">Aspergillus chevalieri</name>
    <name type="common">Eurotium chevalieri</name>
    <dbReference type="NCBI Taxonomy" id="182096"/>
    <lineage>
        <taxon>Eukaryota</taxon>
        <taxon>Fungi</taxon>
        <taxon>Dikarya</taxon>
        <taxon>Ascomycota</taxon>
        <taxon>Pezizomycotina</taxon>
        <taxon>Eurotiomycetes</taxon>
        <taxon>Eurotiomycetidae</taxon>
        <taxon>Eurotiales</taxon>
        <taxon>Aspergillaceae</taxon>
        <taxon>Aspergillus</taxon>
        <taxon>Aspergillus subgen. Aspergillus</taxon>
    </lineage>
</organism>
<reference evidence="3" key="1">
    <citation type="submission" date="2021-01" db="EMBL/GenBank/DDBJ databases">
        <authorList>
            <consortium name="Aspergillus chevalieri M1 genome sequencing consortium"/>
            <person name="Kazuki M."/>
            <person name="Futagami T."/>
        </authorList>
    </citation>
    <scope>NUCLEOTIDE SEQUENCE</scope>
    <source>
        <strain evidence="3">M1</strain>
    </source>
</reference>
<proteinExistence type="predicted"/>
<dbReference type="CDD" id="cd02231">
    <property type="entry name" value="cupin_BLL6423-like"/>
    <property type="match status" value="1"/>
</dbReference>
<keyword evidence="4" id="KW-1185">Reference proteome</keyword>
<dbReference type="GeneID" id="66981840"/>
<keyword evidence="1" id="KW-0732">Signal</keyword>
<feature type="signal peptide" evidence="1">
    <location>
        <begin position="1"/>
        <end position="22"/>
    </location>
</feature>
<feature type="chain" id="PRO_5030923491" description="Cupin type-2 domain-containing protein" evidence="1">
    <location>
        <begin position="23"/>
        <end position="207"/>
    </location>
</feature>
<dbReference type="RefSeq" id="XP_043136003.1">
    <property type="nucleotide sequence ID" value="XM_043278201.1"/>
</dbReference>
<dbReference type="InterPro" id="IPR014710">
    <property type="entry name" value="RmlC-like_jellyroll"/>
</dbReference>
<dbReference type="SUPFAM" id="SSF51182">
    <property type="entry name" value="RmlC-like cupins"/>
    <property type="match status" value="1"/>
</dbReference>
<dbReference type="EMBL" id="AP024419">
    <property type="protein sequence ID" value="BCR87481.1"/>
    <property type="molecule type" value="Genomic_DNA"/>
</dbReference>
<dbReference type="PANTHER" id="PTHR36156:SF2">
    <property type="entry name" value="CUPIN TYPE-2 DOMAIN-CONTAINING PROTEIN"/>
    <property type="match status" value="1"/>
</dbReference>
<sequence>MFLPTILLSSISILNQITTTMATNTDTKQLSPLPKPTRFITSHNSDAKSVVHTEDAATWTNLGDEMGFFVPYTTSQFPVDMNNETDIAQNREVTSSGKLGLVNPGGTVCRYVDFAPGNKPVMHQTVSLDYGIVLEGEVEMILDSGEKKLLKRGDVAIQRGTMHAWKNPSQTEWARLLFVLQASENVVINGKALREDIPSDANIQPSQ</sequence>
<evidence type="ECO:0000256" key="1">
    <source>
        <dbReference type="SAM" id="SignalP"/>
    </source>
</evidence>
<dbReference type="KEGG" id="ache:ACHE_40045A"/>
<reference evidence="3" key="2">
    <citation type="submission" date="2021-02" db="EMBL/GenBank/DDBJ databases">
        <title>Aspergillus chevalieri M1 genome sequence.</title>
        <authorList>
            <person name="Kadooka C."/>
            <person name="Mori K."/>
            <person name="Futagami T."/>
        </authorList>
    </citation>
    <scope>NUCLEOTIDE SEQUENCE</scope>
    <source>
        <strain evidence="3">M1</strain>
    </source>
</reference>
<protein>
    <recommendedName>
        <fullName evidence="2">Cupin type-2 domain-containing protein</fullName>
    </recommendedName>
</protein>
<feature type="domain" description="Cupin type-2" evidence="2">
    <location>
        <begin position="111"/>
        <end position="179"/>
    </location>
</feature>
<evidence type="ECO:0000259" key="2">
    <source>
        <dbReference type="Pfam" id="PF07883"/>
    </source>
</evidence>
<dbReference type="Pfam" id="PF07883">
    <property type="entry name" value="Cupin_2"/>
    <property type="match status" value="1"/>
</dbReference>
<dbReference type="Gene3D" id="2.60.120.10">
    <property type="entry name" value="Jelly Rolls"/>
    <property type="match status" value="1"/>
</dbReference>